<keyword evidence="3" id="KW-1185">Reference proteome</keyword>
<organism evidence="2 3">
    <name type="scientific">Fomitopsis schrenkii</name>
    <name type="common">Brown rot fungus</name>
    <dbReference type="NCBI Taxonomy" id="2126942"/>
    <lineage>
        <taxon>Eukaryota</taxon>
        <taxon>Fungi</taxon>
        <taxon>Dikarya</taxon>
        <taxon>Basidiomycota</taxon>
        <taxon>Agaricomycotina</taxon>
        <taxon>Agaricomycetes</taxon>
        <taxon>Polyporales</taxon>
        <taxon>Fomitopsis</taxon>
    </lineage>
</organism>
<protein>
    <submittedName>
        <fullName evidence="2">Uncharacterized protein</fullName>
    </submittedName>
</protein>
<gene>
    <name evidence="2" type="ORF">FOMPIDRAFT_1118452</name>
</gene>
<evidence type="ECO:0000313" key="3">
    <source>
        <dbReference type="Proteomes" id="UP000015241"/>
    </source>
</evidence>
<feature type="chain" id="PRO_5004551409" evidence="1">
    <location>
        <begin position="19"/>
        <end position="204"/>
    </location>
</feature>
<feature type="signal peptide" evidence="1">
    <location>
        <begin position="1"/>
        <end position="18"/>
    </location>
</feature>
<evidence type="ECO:0000313" key="2">
    <source>
        <dbReference type="EMBL" id="EPT02265.1"/>
    </source>
</evidence>
<dbReference type="InParanoid" id="S8FVL0"/>
<dbReference type="AlphaFoldDB" id="S8FVL0"/>
<evidence type="ECO:0000256" key="1">
    <source>
        <dbReference type="SAM" id="SignalP"/>
    </source>
</evidence>
<sequence length="204" mass="20687">MLAFTALLPIVLAAGSLAMPAVMSARQDSCTALGAGASSSLTYNFQLEGVDPSASNNATGAVLALVNDDSNDGFWFLKNATGDFSGWKLNNGALIPSPSSNNGGLVGSEMTVPVGSIVEFAVTNNGSANASAGQTPYCAVVINLNVRSDAGGHATLAVNGDANSFSVCQTPSLAWVLVYSASIDNNGAYTYSSCAKQNVHLVQA</sequence>
<dbReference type="EMBL" id="KE504136">
    <property type="protein sequence ID" value="EPT02265.1"/>
    <property type="molecule type" value="Genomic_DNA"/>
</dbReference>
<reference evidence="2 3" key="1">
    <citation type="journal article" date="2012" name="Science">
        <title>The Paleozoic origin of enzymatic lignin decomposition reconstructed from 31 fungal genomes.</title>
        <authorList>
            <person name="Floudas D."/>
            <person name="Binder M."/>
            <person name="Riley R."/>
            <person name="Barry K."/>
            <person name="Blanchette R.A."/>
            <person name="Henrissat B."/>
            <person name="Martinez A.T."/>
            <person name="Otillar R."/>
            <person name="Spatafora J.W."/>
            <person name="Yadav J.S."/>
            <person name="Aerts A."/>
            <person name="Benoit I."/>
            <person name="Boyd A."/>
            <person name="Carlson A."/>
            <person name="Copeland A."/>
            <person name="Coutinho P.M."/>
            <person name="de Vries R.P."/>
            <person name="Ferreira P."/>
            <person name="Findley K."/>
            <person name="Foster B."/>
            <person name="Gaskell J."/>
            <person name="Glotzer D."/>
            <person name="Gorecki P."/>
            <person name="Heitman J."/>
            <person name="Hesse C."/>
            <person name="Hori C."/>
            <person name="Igarashi K."/>
            <person name="Jurgens J.A."/>
            <person name="Kallen N."/>
            <person name="Kersten P."/>
            <person name="Kohler A."/>
            <person name="Kuees U."/>
            <person name="Kumar T.K.A."/>
            <person name="Kuo A."/>
            <person name="LaButti K."/>
            <person name="Larrondo L.F."/>
            <person name="Lindquist E."/>
            <person name="Ling A."/>
            <person name="Lombard V."/>
            <person name="Lucas S."/>
            <person name="Lundell T."/>
            <person name="Martin R."/>
            <person name="McLaughlin D.J."/>
            <person name="Morgenstern I."/>
            <person name="Morin E."/>
            <person name="Murat C."/>
            <person name="Nagy L.G."/>
            <person name="Nolan M."/>
            <person name="Ohm R.A."/>
            <person name="Patyshakuliyeva A."/>
            <person name="Rokas A."/>
            <person name="Ruiz-Duenas F.J."/>
            <person name="Sabat G."/>
            <person name="Salamov A."/>
            <person name="Samejima M."/>
            <person name="Schmutz J."/>
            <person name="Slot J.C."/>
            <person name="St John F."/>
            <person name="Stenlid J."/>
            <person name="Sun H."/>
            <person name="Sun S."/>
            <person name="Syed K."/>
            <person name="Tsang A."/>
            <person name="Wiebenga A."/>
            <person name="Young D."/>
            <person name="Pisabarro A."/>
            <person name="Eastwood D.C."/>
            <person name="Martin F."/>
            <person name="Cullen D."/>
            <person name="Grigoriev I.V."/>
            <person name="Hibbett D.S."/>
        </authorList>
    </citation>
    <scope>NUCLEOTIDE SEQUENCE</scope>
    <source>
        <strain evidence="3">FP-58527</strain>
    </source>
</reference>
<dbReference type="OrthoDB" id="2844016at2759"/>
<accession>S8FVL0</accession>
<dbReference type="HOGENOM" id="CLU_111198_0_0_1"/>
<proteinExistence type="predicted"/>
<name>S8FVL0_FOMSC</name>
<keyword evidence="1" id="KW-0732">Signal</keyword>
<dbReference type="Proteomes" id="UP000015241">
    <property type="component" value="Unassembled WGS sequence"/>
</dbReference>